<accession>A0A1J4T3X7</accession>
<dbReference type="SUPFAM" id="SSF158997">
    <property type="entry name" value="Trm112p-like"/>
    <property type="match status" value="1"/>
</dbReference>
<feature type="domain" description="Methyltransferase type 11" evidence="1">
    <location>
        <begin position="117"/>
        <end position="205"/>
    </location>
</feature>
<evidence type="ECO:0000313" key="4">
    <source>
        <dbReference type="Proteomes" id="UP000183192"/>
    </source>
</evidence>
<evidence type="ECO:0000259" key="1">
    <source>
        <dbReference type="Pfam" id="PF08241"/>
    </source>
</evidence>
<dbReference type="EMBL" id="MNUU01000077">
    <property type="protein sequence ID" value="OIO06498.1"/>
    <property type="molecule type" value="Genomic_DNA"/>
</dbReference>
<dbReference type="Proteomes" id="UP000183192">
    <property type="component" value="Unassembled WGS sequence"/>
</dbReference>
<dbReference type="SUPFAM" id="SSF53335">
    <property type="entry name" value="S-adenosyl-L-methionine-dependent methyltransferases"/>
    <property type="match status" value="1"/>
</dbReference>
<dbReference type="Pfam" id="PF08241">
    <property type="entry name" value="Methyltransf_11"/>
    <property type="match status" value="1"/>
</dbReference>
<dbReference type="InterPro" id="IPR005651">
    <property type="entry name" value="Trm112-like"/>
</dbReference>
<organism evidence="3 4">
    <name type="scientific">Candidatus Falkowbacteria bacterium CG1_02_37_44</name>
    <dbReference type="NCBI Taxonomy" id="1805146"/>
    <lineage>
        <taxon>Bacteria</taxon>
        <taxon>Candidatus Falkowiibacteriota</taxon>
    </lineage>
</organism>
<comment type="caution">
    <text evidence="3">The sequence shown here is derived from an EMBL/GenBank/DDBJ whole genome shotgun (WGS) entry which is preliminary data.</text>
</comment>
<dbReference type="PANTHER" id="PTHR43591">
    <property type="entry name" value="METHYLTRANSFERASE"/>
    <property type="match status" value="1"/>
</dbReference>
<feature type="domain" description="Broad-specificity ulvan lyase N-terminal" evidence="2">
    <location>
        <begin position="471"/>
        <end position="632"/>
    </location>
</feature>
<gene>
    <name evidence="3" type="ORF">AUJ27_04120</name>
</gene>
<dbReference type="Pfam" id="PF03966">
    <property type="entry name" value="Trm112p"/>
    <property type="match status" value="1"/>
</dbReference>
<dbReference type="InterPro" id="IPR029063">
    <property type="entry name" value="SAM-dependent_MTases_sf"/>
</dbReference>
<dbReference type="STRING" id="1805146.AUJ27_04120"/>
<dbReference type="AlphaFoldDB" id="A0A1J4T3X7"/>
<dbReference type="Gene3D" id="2.20.25.10">
    <property type="match status" value="1"/>
</dbReference>
<dbReference type="Gene3D" id="1.50.10.20">
    <property type="match status" value="1"/>
</dbReference>
<dbReference type="GO" id="GO:0005975">
    <property type="term" value="P:carbohydrate metabolic process"/>
    <property type="evidence" value="ECO:0007669"/>
    <property type="project" value="InterPro"/>
</dbReference>
<dbReference type="SUPFAM" id="SSF48208">
    <property type="entry name" value="Six-hairpin glycosidases"/>
    <property type="match status" value="1"/>
</dbReference>
<dbReference type="Gene3D" id="3.40.50.150">
    <property type="entry name" value="Vaccinia Virus protein VP39"/>
    <property type="match status" value="1"/>
</dbReference>
<dbReference type="CDD" id="cd02440">
    <property type="entry name" value="AdoMet_MTases"/>
    <property type="match status" value="1"/>
</dbReference>
<protein>
    <submittedName>
        <fullName evidence="3">Uncharacterized protein</fullName>
    </submittedName>
</protein>
<dbReference type="InterPro" id="IPR008928">
    <property type="entry name" value="6-hairpin_glycosidase_sf"/>
</dbReference>
<reference evidence="3 4" key="1">
    <citation type="journal article" date="2016" name="Environ. Microbiol.">
        <title>Genomic resolution of a cold subsurface aquifer community provides metabolic insights for novel microbes adapted to high CO concentrations.</title>
        <authorList>
            <person name="Probst A.J."/>
            <person name="Castelle C.J."/>
            <person name="Singh A."/>
            <person name="Brown C.T."/>
            <person name="Anantharaman K."/>
            <person name="Sharon I."/>
            <person name="Hug L.A."/>
            <person name="Burstein D."/>
            <person name="Emerson J.B."/>
            <person name="Thomas B.C."/>
            <person name="Banfield J.F."/>
        </authorList>
    </citation>
    <scope>NUCLEOTIDE SEQUENCE [LARGE SCALE GENOMIC DNA]</scope>
    <source>
        <strain evidence="3">CG1_02_37_44</strain>
    </source>
</reference>
<sequence>MLDEKFLNMLCCPKRFCRGDLEESAENEESILKCKNCGDKYSIKEGIPILFPNIKYSSNIHRRHWDLEMNAKSYAKKYNSYLKKQGSAWGLYTHLSELEAINKLTKDIDLSGKTIIDAGCGNGRLLSAYPEAKNKIGIDTSLSLLEETKKREPSFWLICGQLEDMPFKDCIADFSISIRVFQHLQAPEHAFSEMVRVTKPSGYISLEVYNKFNLKELYKKFRMSKLIKNRWPWGLDYDRYYSYREIEKWCGDNFVKPIKYSGAGWGIYFYFFEVIQFRRFAPQWFQKIVFNFFLYLERIIGLWPFFSKTMEKICFIGSIQAKEKNRTFFKKISDRLKSVRKEKKAKEFEKKFENRNYCYIRDDMYHLKSSIDWIKKAQDNTADAGVSRGVSLISSLKSNSRGWQPSYPETTGYIIPTILKAADMLDDYDLLRRAKLMADWELSIIFRDGAVHGGNIGVKSNCAVFDTGQVIRGLYAIYKKTNEKKYLDVAIKSSNWILNNENARKGNWTENNASSVDSSTTTYNIYAIAPIIEMGVDIGNSEFKELGRRAAEFTVSMQNDSGWFEGADFKKTDSALLHTIAYTIDGLWDVGILLDEEKFLNSAKKGLDGVLSQMNDRGFIPGRMDSDWNASADWACLTSIAQIGVACVKVYKKGGNKKYLEAALKAKDFLKTCQNNFNDEHGGLGALWGSWPISGGYGKYEALNWAVKYFADLLIALRSVN</sequence>
<evidence type="ECO:0000313" key="3">
    <source>
        <dbReference type="EMBL" id="OIO06498.1"/>
    </source>
</evidence>
<dbReference type="Pfam" id="PF25840">
    <property type="entry name" value="Ulvan_lyase_N"/>
    <property type="match status" value="1"/>
</dbReference>
<name>A0A1J4T3X7_9BACT</name>
<dbReference type="GO" id="GO:0008757">
    <property type="term" value="F:S-adenosylmethionine-dependent methyltransferase activity"/>
    <property type="evidence" value="ECO:0007669"/>
    <property type="project" value="InterPro"/>
</dbReference>
<evidence type="ECO:0000259" key="2">
    <source>
        <dbReference type="Pfam" id="PF25840"/>
    </source>
</evidence>
<proteinExistence type="predicted"/>
<dbReference type="InterPro" id="IPR058907">
    <property type="entry name" value="P29_N"/>
</dbReference>
<dbReference type="InterPro" id="IPR013216">
    <property type="entry name" value="Methyltransf_11"/>
</dbReference>